<proteinExistence type="predicted"/>
<feature type="compositionally biased region" description="Pro residues" evidence="1">
    <location>
        <begin position="75"/>
        <end position="85"/>
    </location>
</feature>
<dbReference type="Proteomes" id="UP001168146">
    <property type="component" value="Unassembled WGS sequence"/>
</dbReference>
<gene>
    <name evidence="2" type="ORF">LTR82_004334</name>
</gene>
<organism evidence="2 3">
    <name type="scientific">Friedmanniomyces endolithicus</name>
    <dbReference type="NCBI Taxonomy" id="329885"/>
    <lineage>
        <taxon>Eukaryota</taxon>
        <taxon>Fungi</taxon>
        <taxon>Dikarya</taxon>
        <taxon>Ascomycota</taxon>
        <taxon>Pezizomycotina</taxon>
        <taxon>Dothideomycetes</taxon>
        <taxon>Dothideomycetidae</taxon>
        <taxon>Mycosphaerellales</taxon>
        <taxon>Teratosphaeriaceae</taxon>
        <taxon>Friedmanniomyces</taxon>
    </lineage>
</organism>
<sequence>MAASTPTPPKPRSPLTQATLTPPALNRQPSHHAHTSATADNDATTVLTRLRPKLDSRSSSSSPPKTGSVVSSSPLPSPSPSPSPSGSPSRAEGRVSWEDCMGKDREGYVSFPDFDRVVAEVGGKCWGPGR</sequence>
<evidence type="ECO:0000313" key="2">
    <source>
        <dbReference type="EMBL" id="KAK0324629.1"/>
    </source>
</evidence>
<feature type="compositionally biased region" description="Low complexity" evidence="1">
    <location>
        <begin position="57"/>
        <end position="74"/>
    </location>
</feature>
<name>A0AAN6FUC2_9PEZI</name>
<feature type="region of interest" description="Disordered" evidence="1">
    <location>
        <begin position="1"/>
        <end position="98"/>
    </location>
</feature>
<accession>A0AAN6FUC2</accession>
<reference evidence="2" key="1">
    <citation type="submission" date="2021-12" db="EMBL/GenBank/DDBJ databases">
        <title>Black yeast isolated from Biological Soil Crust.</title>
        <authorList>
            <person name="Kurbessoian T."/>
        </authorList>
    </citation>
    <scope>NUCLEOTIDE SEQUENCE</scope>
    <source>
        <strain evidence="2">CCFEE 5208</strain>
    </source>
</reference>
<feature type="compositionally biased region" description="Pro residues" evidence="1">
    <location>
        <begin position="1"/>
        <end position="12"/>
    </location>
</feature>
<feature type="compositionally biased region" description="Polar residues" evidence="1">
    <location>
        <begin position="35"/>
        <end position="47"/>
    </location>
</feature>
<evidence type="ECO:0000313" key="3">
    <source>
        <dbReference type="Proteomes" id="UP001168146"/>
    </source>
</evidence>
<evidence type="ECO:0000256" key="1">
    <source>
        <dbReference type="SAM" id="MobiDB-lite"/>
    </source>
</evidence>
<dbReference type="AlphaFoldDB" id="A0AAN6FUC2"/>
<dbReference type="EMBL" id="JASUXU010000009">
    <property type="protein sequence ID" value="KAK0324629.1"/>
    <property type="molecule type" value="Genomic_DNA"/>
</dbReference>
<comment type="caution">
    <text evidence="2">The sequence shown here is derived from an EMBL/GenBank/DDBJ whole genome shotgun (WGS) entry which is preliminary data.</text>
</comment>
<protein>
    <submittedName>
        <fullName evidence="2">Uncharacterized protein</fullName>
    </submittedName>
</protein>